<evidence type="ECO:0000313" key="2">
    <source>
        <dbReference type="EMBL" id="CAD6454945.1"/>
    </source>
</evidence>
<keyword evidence="1" id="KW-1133">Transmembrane helix</keyword>
<comment type="caution">
    <text evidence="2">The sequence shown here is derived from an EMBL/GenBank/DDBJ whole genome shotgun (WGS) entry which is preliminary data.</text>
</comment>
<proteinExistence type="predicted"/>
<protein>
    <submittedName>
        <fullName evidence="2">1ecbcb59-2daf-41cf-8dbb-91009580e478-CDS</fullName>
    </submittedName>
</protein>
<dbReference type="AlphaFoldDB" id="A0A8H2ZVV1"/>
<keyword evidence="3" id="KW-1185">Reference proteome</keyword>
<sequence>MANYKEISEACSLLLFFYVTVNLIGDAIIISLIALITGKSLWEASQIYKERCEEIYKWPPSFLRIEGEEKDQDKETTINAEDAPEALEAVESPNYSLNTVEIFLGELEKHVMELFNDFDEIIYQAAMVRRQQQSAEVKEAREPLKTPASKSAPPVVSSTVSSLLSAITDETNNVSGGTWRLFYSDTVYKRDNSLRLEWKTKEKYEAWLRKNGWIAITEEEIETLERWKGWALAFPENGEDSDWEDEEEEEWVQICGRREGSRGV</sequence>
<organism evidence="2 3">
    <name type="scientific">Sclerotinia trifoliorum</name>
    <dbReference type="NCBI Taxonomy" id="28548"/>
    <lineage>
        <taxon>Eukaryota</taxon>
        <taxon>Fungi</taxon>
        <taxon>Dikarya</taxon>
        <taxon>Ascomycota</taxon>
        <taxon>Pezizomycotina</taxon>
        <taxon>Leotiomycetes</taxon>
        <taxon>Helotiales</taxon>
        <taxon>Sclerotiniaceae</taxon>
        <taxon>Sclerotinia</taxon>
    </lineage>
</organism>
<dbReference type="OrthoDB" id="3553081at2759"/>
<evidence type="ECO:0000256" key="1">
    <source>
        <dbReference type="SAM" id="Phobius"/>
    </source>
</evidence>
<keyword evidence="1" id="KW-0472">Membrane</keyword>
<feature type="transmembrane region" description="Helical" evidence="1">
    <location>
        <begin position="12"/>
        <end position="36"/>
    </location>
</feature>
<gene>
    <name evidence="2" type="ORF">SCLTRI_LOCUS10151</name>
</gene>
<name>A0A8H2ZVV1_9HELO</name>
<keyword evidence="1" id="KW-0812">Transmembrane</keyword>
<reference evidence="2" key="1">
    <citation type="submission" date="2020-10" db="EMBL/GenBank/DDBJ databases">
        <authorList>
            <person name="Kusch S."/>
        </authorList>
    </citation>
    <scope>NUCLEOTIDE SEQUENCE</scope>
    <source>
        <strain evidence="2">SwB9</strain>
    </source>
</reference>
<evidence type="ECO:0000313" key="3">
    <source>
        <dbReference type="Proteomes" id="UP000624404"/>
    </source>
</evidence>
<dbReference type="Proteomes" id="UP000624404">
    <property type="component" value="Unassembled WGS sequence"/>
</dbReference>
<accession>A0A8H2ZVV1</accession>
<dbReference type="EMBL" id="CAJHIA010000037">
    <property type="protein sequence ID" value="CAD6454945.1"/>
    <property type="molecule type" value="Genomic_DNA"/>
</dbReference>